<feature type="compositionally biased region" description="Polar residues" evidence="6">
    <location>
        <begin position="454"/>
        <end position="464"/>
    </location>
</feature>
<reference evidence="8 12" key="9">
    <citation type="journal article" date="2007" name="Science">
        <title>Sequence finishing and mapping of Drosophila melanogaster heterochromatin.</title>
        <authorList>
            <person name="Hoskins R.A."/>
            <person name="Carlson J.W."/>
            <person name="Kennedy C."/>
            <person name="Acevedo D."/>
            <person name="Evans-Holm M."/>
            <person name="Frise E."/>
            <person name="Wan K.H."/>
            <person name="Park S."/>
            <person name="Mendez-Lago M."/>
            <person name="Rossi F."/>
            <person name="Villasante A."/>
            <person name="Dimitri P."/>
            <person name="Karpen G.H."/>
            <person name="Celniker S.E."/>
        </authorList>
    </citation>
    <scope>NUCLEOTIDE SEQUENCE [LARGE SCALE GENOMIC DNA]</scope>
    <source>
        <strain evidence="12">Berkeley</strain>
    </source>
</reference>
<feature type="compositionally biased region" description="Low complexity" evidence="6">
    <location>
        <begin position="1253"/>
        <end position="1262"/>
    </location>
</feature>
<evidence type="ECO:0000313" key="12">
    <source>
        <dbReference type="Proteomes" id="UP000000803"/>
    </source>
</evidence>
<feature type="compositionally biased region" description="Low complexity" evidence="6">
    <location>
        <begin position="291"/>
        <end position="308"/>
    </location>
</feature>
<keyword evidence="4" id="KW-0862">Zinc</keyword>
<dbReference type="SMR" id="Q9W3W6"/>
<feature type="compositionally biased region" description="Basic and acidic residues" evidence="6">
    <location>
        <begin position="999"/>
        <end position="1012"/>
    </location>
</feature>
<dbReference type="BioGRID-ORCS" id="31615">
    <property type="hits" value="0 hits in 1 CRISPR screen"/>
</dbReference>
<name>Q9W3W6_DROME</name>
<dbReference type="IntAct" id="Q9W3W6">
    <property type="interactions" value="12"/>
</dbReference>
<reference evidence="12" key="2">
    <citation type="journal article" date="2002" name="Genome Biol.">
        <title>Finishing a whole-genome shotgun: release 3 of the Drosophila melanogaster euchromatic genome sequence.</title>
        <authorList>
            <person name="Celniker S.E."/>
            <person name="Wheeler D.A."/>
            <person name="Kronmiller B."/>
            <person name="Carlson J.W."/>
            <person name="Halpern A."/>
            <person name="Patel S."/>
            <person name="Adams M."/>
            <person name="Champe M."/>
            <person name="Dugan S.P."/>
            <person name="Frise E."/>
            <person name="Hodgson A."/>
            <person name="George R.A."/>
            <person name="Hoskins R.A."/>
            <person name="Laverty T."/>
            <person name="Muzny D.M."/>
            <person name="Nelson C.R."/>
            <person name="Pacleb J.M."/>
            <person name="Park S."/>
            <person name="Pfeiffer B.D."/>
            <person name="Richards S."/>
            <person name="Sodergren E.J."/>
            <person name="Svirskas R."/>
            <person name="Tabor P.E."/>
            <person name="Wan K."/>
            <person name="Stapleton M."/>
            <person name="Sutton G.G."/>
            <person name="Venter C."/>
            <person name="Weinstock G."/>
            <person name="Scherer S.E."/>
            <person name="Myers E.W."/>
            <person name="Gibbs R.A."/>
            <person name="Rubin G.M."/>
        </authorList>
    </citation>
    <scope>NUCLEOTIDE SEQUENCE [LARGE SCALE GENOMIC DNA]</scope>
    <source>
        <strain evidence="12">Berkeley</strain>
    </source>
</reference>
<dbReference type="GeneID" id="31615"/>
<reference evidence="8" key="12">
    <citation type="journal article" date="2015" name="Genome Res.">
        <title>The Release 6 reference sequence of the Drosophila melanogaster genome.</title>
        <authorList>
            <person name="Hoskins R.A."/>
            <person name="Carlson J.W."/>
            <person name="Wan K.H."/>
            <person name="Park S."/>
            <person name="Mendez I."/>
            <person name="Galle S.E."/>
            <person name="Booth B.W."/>
            <person name="Pfeiffer B.D."/>
            <person name="George R.A."/>
            <person name="Svirskas R."/>
            <person name="Krzywinski M."/>
            <person name="Schein J."/>
            <person name="Accardo M.C."/>
            <person name="Damia E."/>
            <person name="Messina G."/>
            <person name="Mendez-Lago M."/>
            <person name="de Pablos B."/>
            <person name="Demakova O.V."/>
            <person name="Andreyeva E.N."/>
            <person name="Boldyreva L.V."/>
            <person name="Marra M."/>
            <person name="Carvalho A.B."/>
            <person name="Dimitri P."/>
            <person name="Villasante A."/>
            <person name="Zhimulev I.F."/>
            <person name="Rubin G.M."/>
            <person name="Karpen G.H."/>
            <person name="Celniker S.E."/>
        </authorList>
    </citation>
    <scope>NUCLEOTIDE SEQUENCE</scope>
</reference>
<evidence type="ECO:0007829" key="14">
    <source>
        <dbReference type="PeptideAtlas" id="Q9W3W6"/>
    </source>
</evidence>
<feature type="region of interest" description="Disordered" evidence="6">
    <location>
        <begin position="2546"/>
        <end position="2592"/>
    </location>
</feature>
<evidence type="ECO:0000313" key="11">
    <source>
        <dbReference type="FlyBase" id="FBgn0287725"/>
    </source>
</evidence>
<dbReference type="GO" id="GO:0045944">
    <property type="term" value="P:positive regulation of transcription by RNA polymerase II"/>
    <property type="evidence" value="ECO:0000318"/>
    <property type="project" value="GO_Central"/>
</dbReference>
<keyword evidence="1" id="KW-0479">Metal-binding</keyword>
<feature type="compositionally biased region" description="Acidic residues" evidence="6">
    <location>
        <begin position="851"/>
        <end position="860"/>
    </location>
</feature>
<feature type="compositionally biased region" description="Low complexity" evidence="6">
    <location>
        <begin position="541"/>
        <end position="555"/>
    </location>
</feature>
<dbReference type="EMBL" id="AE014298">
    <property type="protein sequence ID" value="AHN59433.1"/>
    <property type="molecule type" value="Genomic_DNA"/>
</dbReference>
<feature type="region of interest" description="Disordered" evidence="6">
    <location>
        <begin position="102"/>
        <end position="176"/>
    </location>
</feature>
<feature type="compositionally biased region" description="Low complexity" evidence="6">
    <location>
        <begin position="504"/>
        <end position="518"/>
    </location>
</feature>
<dbReference type="GO" id="GO:0005634">
    <property type="term" value="C:nucleus"/>
    <property type="evidence" value="ECO:0000314"/>
    <property type="project" value="FlyBase"/>
</dbReference>
<evidence type="ECO:0000256" key="2">
    <source>
        <dbReference type="ARBA" id="ARBA00022737"/>
    </source>
</evidence>
<evidence type="ECO:0000256" key="3">
    <source>
        <dbReference type="ARBA" id="ARBA00022771"/>
    </source>
</evidence>
<feature type="compositionally biased region" description="Basic and acidic residues" evidence="6">
    <location>
        <begin position="663"/>
        <end position="693"/>
    </location>
</feature>
<dbReference type="EMBL" id="AE014298">
    <property type="protein sequence ID" value="AAF46197.2"/>
    <property type="molecule type" value="Genomic_DNA"/>
</dbReference>
<feature type="region of interest" description="Disordered" evidence="6">
    <location>
        <begin position="1249"/>
        <end position="1279"/>
    </location>
</feature>
<evidence type="ECO:0000313" key="10">
    <source>
        <dbReference type="EMBL" id="AHN59433.1"/>
    </source>
</evidence>
<feature type="region of interest" description="Disordered" evidence="6">
    <location>
        <begin position="1756"/>
        <end position="1780"/>
    </location>
</feature>
<dbReference type="SMART" id="SM00355">
    <property type="entry name" value="ZnF_C2H2"/>
    <property type="match status" value="21"/>
</dbReference>
<sequence>MEDSEDDVVVVSCDTSMKEKVKAKLVEIRKFVPFIRRVRIDFQDTLSKVQGHRLDALVNLLDREDVSMSSLNKIEVIIDKLRTRFNPRIEIDTGEIIDITENTEYDSTASSSSGSSAQPPAQRAKSSDKGGLLNGSSLAGRLNASLNPASDATKDHLSTPKQLELERNSKVSCSTSKIKTSSISAKISVFPATSMDLNIPKTTSAKASDEGQRSPAEPRAALQAIVQDTKTPTIPEPTSPAALKHSSLRGSRGFLAVMQKALIEEKKQRASEQKTDKETNGVTQLETNFSRRSYTTSSQSTCRSSEISVRAENPDFKRRSTSLVQHAPLQEASPGQSKKDLPISLSVQGLPALVSASTASPANTLEEARKKLAALKYGLGTTVPSMPPLASNINDPRGRKGINLPETNNNKDNDLGIALQSPPPMRTPSPIPPPPRMKAGTWASFSNVPQESAFTGQHAVQRNSVPPGDSRAFGDALAHEPRSFYGTDSREPRDPRIWKSKTSQQQQHQQAPQAQIPPYSSDPRRSISTYSGFEESANRGQTNSKNNNNHNQNQNVTANGSAYIANWSGNPYGNGPNPRPPFPSNQNGNEYAGGFNGSHSFRGGFRGGHNKRGFGRHNDVPRTYGEHRKAKARAEAEAKAKAEAEAKAKAAAEAKAKAAAEVRQLETEVSREMEAQEKNKQQKEKPEESEAEKSTIAVTQVPELDTSYRNVNLGVLNKKLDFRIPKKTLPPATTITSTSPVNGNGENPSCPSNSPTSKSCDANQDKDTYKNKDRYLNKAKAKDKVDKGNEVSENNLDKSEKLEKSQDKKANDKENKSDKKEKKRLNREPEKKSKVENPLEIVDSNSVVSEESSENTDNVENEPPLSETNASPVPELATSTQDSQQDQSVSEELDILAKNRRMSGTRIKTPISSTGNPALKRRADDDVEDKLENPTKKNCAKWEAKPDKEKSEDDTIDKIKSMKVTKFADVEMKVTEESQSAEEEEITEQKESTEEEEGTEHKKSTEEKDKPPKISKIKIVLTPIAHTTQVVRPNDGFKNNQEKILDNMATDEHDDEEVPGPPAQFLRRIMQRRNSLAPTYMKPMVDKDKIASSSFTYEDLPEQKRGNQNARNLAIIFEKTSDNCSVSTQNIINGKRRTRGCETSFNETQLSRNIFGMGQINRSRPKATEGKATRAKISVPAKDSTRADDDPIPTPNLKRKRQAIHKETEDDVEMKPKKARLEAQEINGVSVTPDEQQVENNVEVTQKEVEAISSEPLLSSEVEPTRKPRTKPRKNELDKLNDDIAQMYYGEEVMRATSRRACTRRSRTSSHTRTSSQHSRTSSVSRTDSISTVSDISSIIVRNTARRGRGIRSSENGINRATFNASLNAKKPKLCRVRIKRCAALMEMIKDQEKEEQEKKEQKNKEPKKKKVGVQKKPLKSKPKRENSVILNTNPEWHSISKAVIKCVVCSKWVRRSPLSHYMMCHKEHYAARLPPDVLKELRAGRGNRPDYWVSQRGGYTLHFTCPFCQKPLLLCQKGMIEHLIGHMGESRFYCSNCNMPQNRLSRLLDHTASCGPGAKPLSSKTVCLPMSVHVCHICQFMQYSKENMDRHLTVQHGLTKEELESVEREELMLCDTTDVPYADSNKDGSAVGPEIQKNKPKSKASAALSNTTKKNKQQKKTNNSRFMKMVKKSVSLLKREREEQDDQNMTQANEGSEVPEIPPPPPEIEPLFVVNECLMTSEMDTDMEEVLEQPVQHMSLMVDEKPVTLLSGATEQLEPSVPDPEPVVPSAQDDGKDVNEDEDVDVEAVVDSLQSHTDQTATSMLAEVSLAELAGDVLDGIGSDASDYEMDDNSEQVDTTNKNGYGDDDDDALTDDWVDLETAKRNSKSAKSIFRVFNRFCSRLNKLPRSSRAVPSNGSENSDGSDNNDDDGDNPDPSELMPTMQPLEPEPEMGDSSTSTGAKSLSERVENVGFQKPSSDEDQNRVAASYYCVQPGCTFLFSNELEGLENHFALEHPLVRWSGKCGMCRQKITATETNLRISEELRHMRDVHMKDISTLPPPQSSAVESPAVIESCLNQREPVPESEPDPVPELPKLRVRRFTGDRLVVDSQAEKSQPVAIVVSDDDNPRNGMLRDLLAADPRPPNQQLDLQAAGLGEFLCAKPDSPSTEPVKQTPVIVGYSSGLGLKIGQVLSRTQISANSRLSPVVNDPLPEKSSAPAAVEENRNRFRCMATNCNFVAHKLMFMREHMKFHSYSFSSTGHLNCAYCSHVAVDVDDYLRHGVIIHDLAPRSELESSTGPPSVTQKIRDMLSQRENGRVPPPTPQVTLSDVVLGLLECTGYSEDKLYACPQKGCIVRLTDEQLVNHLRYHIRSTHQGSELVKCKFCTKAMHPPALRTHLQQYHARHSIFCGICLATSVNQRIMMYHMSTVHSKAYGRPNARLAFVSLPVKIDASKKNVESEFYVAVVEQPFGNLQMQDFQRKLFDEMDRRRSGTKTYFRSSEVHILPTQPTFQRPLYCTECPFSTTSRVNMQMHLYEHKDETIREASKLADLIVPATSSVLTVSASTLVAPPRPGKDSEKPSTSGQSGDAATEQLNPDVPGTHKPIKPPLRYVPPDQRYRCGFLRCSVLCFSESAVRKHMQANHKYSEVVRCPHCKNCQGQFGVDKYFDHLAMHKRHIFQCGACSRHNSRRVIERHIQERHNIQDVDMIVHRHNDSNKTTEARWLKAPKLARHSLMEYTCNLCLKYFPTTVQIMAHAASVHKRNYQYHCPYCEFGGNLATALIEHILREHPEREVQPVQIYQRIVCKNKQTLGFYCTTCHEVASSFQKIAMHCDKEHKSRNPVQCPHCIFGHLAERQVVLHIQEKHPHERGLAMVQFERVLNDIPNSISWEIGRPIEVEPEKEIPNNGESAFLPLSQRQVVTEVVDLLDSDDEADEYGEQDDAKIVEFACTHCDGTNTNLPDLRSQHWAREHPDQPFYFRVQPMLLCSECKRFRGNAKALREHLRATHSIRSIVAADIRRPMECAYCDYRYKNRHDLAKHISEIGHLPNDLKHVTDDEIDALMLLSASGSGGAVNEYYQCGLCSVVMPTKETIVQHGQVEHCKPDERFCFRQLVSPVIYHCSFCMFNSTDELTTLRHMVDHYSRFLVCHFCTRSQPGGFDEYIQHCYTYHRDDIKSFRDVHTFSDLKRYLSQVHYQFQNGLIITKSSLRYTRYKSDKCMLELDAELMAKAQRPPIPRLHIRLKSTGVQMQSPEGADVEKPVSLLRITKRRKTLNPGELLRSFREENEVQPQPPASSTSSGTAPSPAAGSVFNLFKRRNSLVVRPATSNLDQH</sequence>
<accession>Q9W3W6</accession>
<reference evidence="8" key="11">
    <citation type="journal article" date="2015" name="G3 (Bethesda)">
        <title>Gene Model Annotations for Drosophila melanogaster: The Rule-Benders.</title>
        <authorList>
            <consortium name="FlyBase Consortium"/>
            <person name="Crosby M.A."/>
            <person name="Gramates L.S."/>
            <person name="Dos Santos G."/>
            <person name="Matthews B.B."/>
            <person name="St Pierre S.E."/>
            <person name="Zhou P."/>
            <person name="Schroeder A.J."/>
            <person name="Falls K."/>
            <person name="Emmert D.B."/>
            <person name="Russo S.M."/>
            <person name="Gelbart W.M."/>
            <person name="null"/>
        </authorList>
    </citation>
    <scope>NUCLEOTIDE SEQUENCE</scope>
</reference>
<feature type="region of interest" description="Disordered" evidence="6">
    <location>
        <begin position="387"/>
        <end position="442"/>
    </location>
</feature>
<dbReference type="CTD" id="31615"/>
<proteinExistence type="evidence at protein level"/>
<feature type="compositionally biased region" description="Low complexity" evidence="6">
    <location>
        <begin position="878"/>
        <end position="888"/>
    </location>
</feature>
<reference evidence="8 12" key="6">
    <citation type="journal article" date="2005" name="PLoS Comput. Biol.">
        <title>Combined evidence annotation of transposable elements in genome sequences.</title>
        <authorList>
            <person name="Quesneville H."/>
            <person name="Bergman C.M."/>
            <person name="Andrieu O."/>
            <person name="Autard D."/>
            <person name="Nouaud D."/>
            <person name="Ashburner M."/>
            <person name="Anxolabehere D."/>
        </authorList>
    </citation>
    <scope>NUCLEOTIDE SEQUENCE [LARGE SCALE GENOMIC DNA]</scope>
    <source>
        <strain evidence="12">Berkeley</strain>
    </source>
</reference>
<feature type="region of interest" description="Disordered" evidence="6">
    <location>
        <begin position="1679"/>
        <end position="1710"/>
    </location>
</feature>
<feature type="domain" description="C2H2-type" evidence="7">
    <location>
        <begin position="2719"/>
        <end position="2747"/>
    </location>
</feature>
<feature type="compositionally biased region" description="Basic and acidic residues" evidence="6">
    <location>
        <begin position="1394"/>
        <end position="1405"/>
    </location>
</feature>
<dbReference type="PANTHER" id="PTHR24403:SF67">
    <property type="entry name" value="FI01116P-RELATED"/>
    <property type="match status" value="1"/>
</dbReference>
<feature type="compositionally biased region" description="Acidic residues" evidence="6">
    <location>
        <begin position="1907"/>
        <end position="1917"/>
    </location>
</feature>
<dbReference type="PDB" id="7MKK">
    <property type="method" value="X-ray"/>
    <property type="resolution" value="2.50 A"/>
    <property type="chains" value="A/B/E/G=14-90"/>
</dbReference>
<reference evidence="12" key="3">
    <citation type="journal article" date="2002" name="Genome Biol.">
        <title>Annotation of the Drosophila melanogaster euchromatic genome: a systematic review.</title>
        <authorList>
            <person name="Misra S."/>
            <person name="Crosby M.A."/>
            <person name="Mungall C.J."/>
            <person name="Matthews B.B."/>
            <person name="Campbell K.S."/>
            <person name="Hradecky P."/>
            <person name="Huang Y."/>
            <person name="Kaminker J.S."/>
            <person name="Millburn G.H."/>
            <person name="Prochnik S.E."/>
            <person name="Smith C.D."/>
            <person name="Tupy J.L."/>
            <person name="Whitfied E.J."/>
            <person name="Bayraktaroglu L."/>
            <person name="Berman B.P."/>
            <person name="Bettencourt B.R."/>
            <person name="Celniker S.E."/>
            <person name="de Grey A.D."/>
            <person name="Drysdale R.A."/>
            <person name="Harris N.L."/>
            <person name="Richter J."/>
            <person name="Russo S."/>
            <person name="Schroeder A.J."/>
            <person name="Shu S.Q."/>
            <person name="Stapleton M."/>
            <person name="Yamada C."/>
            <person name="Ashburner M."/>
            <person name="Gelbart W.M."/>
            <person name="Rubin G.M."/>
            <person name="Lewis S.E."/>
        </authorList>
    </citation>
    <scope>GENOME REANNOTATION</scope>
    <source>
        <strain evidence="12">Berkeley</strain>
    </source>
</reference>
<feature type="region of interest" description="Disordered" evidence="6">
    <location>
        <begin position="729"/>
        <end position="956"/>
    </location>
</feature>
<evidence type="ECO:0000313" key="8">
    <source>
        <dbReference type="EMBL" id="AAF46197.2"/>
    </source>
</evidence>
<dbReference type="EMBL" id="AE014298">
    <property type="protein sequence ID" value="AAN09184.1"/>
    <property type="molecule type" value="Genomic_DNA"/>
</dbReference>
<feature type="compositionally biased region" description="Basic and acidic residues" evidence="6">
    <location>
        <begin position="1204"/>
        <end position="1216"/>
    </location>
</feature>
<dbReference type="RefSeq" id="NP_572348.1">
    <property type="nucleotide sequence ID" value="NM_132120.2"/>
</dbReference>
<dbReference type="FlyBase" id="FBgn0287725">
    <property type="gene designation" value="sov"/>
</dbReference>
<evidence type="ECO:0000256" key="1">
    <source>
        <dbReference type="ARBA" id="ARBA00022723"/>
    </source>
</evidence>
<dbReference type="InterPro" id="IPR050688">
    <property type="entry name" value="Zinc_finger/UBP_domain"/>
</dbReference>
<dbReference type="OMA" id="NEYYQCD"/>
<feature type="compositionally biased region" description="Basic and acidic residues" evidence="6">
    <location>
        <begin position="477"/>
        <end position="497"/>
    </location>
</feature>
<feature type="compositionally biased region" description="Low complexity" evidence="6">
    <location>
        <begin position="1311"/>
        <end position="1330"/>
    </location>
</feature>
<feature type="region of interest" description="Disordered" evidence="6">
    <location>
        <begin position="1296"/>
        <end position="1330"/>
    </location>
</feature>
<feature type="region of interest" description="Disordered" evidence="6">
    <location>
        <begin position="454"/>
        <end position="641"/>
    </location>
</feature>
<reference evidence="13" key="13">
    <citation type="journal article" date="2022" name="Nat. Struct. Mol. Biol.">
        <title>Panoramix SUMOylation on chromatin connects the piRNA pathway to the cellular heterochromatin machinery.</title>
        <authorList>
            <person name="Andreev V.I."/>
            <person name="Yu C."/>
            <person name="Wang J."/>
            <person name="Schnabl J."/>
            <person name="Tirian L."/>
            <person name="Gehre M."/>
            <person name="Handler D."/>
            <person name="Duchek P."/>
            <person name="Novatchkova M."/>
            <person name="Baumgartner L."/>
            <person name="Meixner K."/>
            <person name="Sienski G."/>
            <person name="Patel D.J."/>
            <person name="Brennecke J."/>
        </authorList>
    </citation>
    <scope>X-RAY CRYSTALLOGRAPHY (2.50 ANGSTROMS) OF 14-90</scope>
</reference>
<feature type="compositionally biased region" description="Low complexity" evidence="6">
    <location>
        <begin position="566"/>
        <end position="576"/>
    </location>
</feature>
<reference evidence="8 12" key="1">
    <citation type="journal article" date="2000" name="Science">
        <title>The genome sequence of Drosophila melanogaster.</title>
        <authorList>
            <person name="Adams M.D."/>
            <person name="Celniker S.E."/>
            <person name="Holt R.A."/>
            <person name="Evans C.A."/>
            <person name="Gocayne J.D."/>
            <person name="Amanatides P.G."/>
            <person name="Scherer S.E."/>
            <person name="Li P.W."/>
            <person name="Hoskins R.A."/>
            <person name="Galle R.F."/>
            <person name="George R.A."/>
            <person name="Lewis S.E."/>
            <person name="Richards S."/>
            <person name="Ashburner M."/>
            <person name="Henderson S.N."/>
            <person name="Sutton G.G."/>
            <person name="Wortman J.R."/>
            <person name="Yandell M.D."/>
            <person name="Zhang Q."/>
            <person name="Chen L.X."/>
            <person name="Brandon R.C."/>
            <person name="Rogers Y.H."/>
            <person name="Blazej R.G."/>
            <person name="Champe M."/>
            <person name="Pfeiffer B.D."/>
            <person name="Wan K.H."/>
            <person name="Doyle C."/>
            <person name="Baxter E.G."/>
            <person name="Helt G."/>
            <person name="Nelson C.R."/>
            <person name="Gabor G.L."/>
            <person name="Abril J.F."/>
            <person name="Agbayani A."/>
            <person name="An H.J."/>
            <person name="Andrews-Pfannkoch C."/>
            <person name="Baldwin D."/>
            <person name="Ballew R.M."/>
            <person name="Basu A."/>
            <person name="Baxendale J."/>
            <person name="Bayraktaroglu L."/>
            <person name="Beasley E.M."/>
            <person name="Beeson K.Y."/>
            <person name="Benos P.V."/>
            <person name="Berman B.P."/>
            <person name="Bhandari D."/>
            <person name="Bolshakov S."/>
            <person name="Borkova D."/>
            <person name="Botchan M.R."/>
            <person name="Bouck J."/>
            <person name="Brokstein P."/>
            <person name="Brottier P."/>
            <person name="Burtis K.C."/>
            <person name="Busam D.A."/>
            <person name="Butler H."/>
            <person name="Cadieu E."/>
            <person name="Center A."/>
            <person name="Chandra I."/>
            <person name="Cherry J.M."/>
            <person name="Cawley S."/>
            <person name="Dahlke C."/>
            <person name="Davenport L.B."/>
            <person name="Davies P."/>
            <person name="de Pablos B."/>
            <person name="Delcher A."/>
            <person name="Deng Z."/>
            <person name="Mays A.D."/>
            <person name="Dew I."/>
            <person name="Dietz S.M."/>
            <person name="Dodson K."/>
            <person name="Doup L.E."/>
            <person name="Downes M."/>
            <person name="Dugan-Rocha S."/>
            <person name="Dunkov B.C."/>
            <person name="Dunn P."/>
            <person name="Durbin K.J."/>
            <person name="Evangelista C.C."/>
            <person name="Ferraz C."/>
            <person name="Ferriera S."/>
            <person name="Fleischmann W."/>
            <person name="Fosler C."/>
            <person name="Gabrielian A.E."/>
            <person name="Garg N.S."/>
            <person name="Gelbart W.M."/>
            <person name="Glasser K."/>
            <person name="Glodek A."/>
            <person name="Gong F."/>
            <person name="Gorrell J.H."/>
            <person name="Gu Z."/>
            <person name="Guan P."/>
            <person name="Harris M."/>
            <person name="Harris N.L."/>
            <person name="Harvey D."/>
            <person name="Heiman T.J."/>
            <person name="Hernandez J.R."/>
            <person name="Houck J."/>
            <person name="Hostin D."/>
            <person name="Houston K.A."/>
            <person name="Howland T.J."/>
            <person name="Wei M.H."/>
            <person name="Ibegwam C."/>
            <person name="Jalali M."/>
            <person name="Kalush F."/>
            <person name="Karpen G.H."/>
            <person name="Ke Z."/>
            <person name="Kennison J.A."/>
            <person name="Ketchum K.A."/>
            <person name="Kimmel B.E."/>
            <person name="Kodira C.D."/>
            <person name="Kraft C."/>
            <person name="Kravitz S."/>
            <person name="Kulp D."/>
            <person name="Lai Z."/>
            <person name="Lasko P."/>
            <person name="Lei Y."/>
            <person name="Levitsky A.A."/>
            <person name="Li J."/>
            <person name="Li Z."/>
            <person name="Liang Y."/>
            <person name="Lin X."/>
            <person name="Liu X."/>
            <person name="Mattei B."/>
            <person name="McIntosh T.C."/>
            <person name="McLeod M.P."/>
            <person name="McPherson D."/>
            <person name="Merkulov G."/>
            <person name="Milshina N.V."/>
            <person name="Mobarry C."/>
            <person name="Morris J."/>
            <person name="Moshrefi A."/>
            <person name="Mount S.M."/>
            <person name="Moy M."/>
            <person name="Murphy B."/>
            <person name="Murphy L."/>
            <person name="Muzny D.M."/>
            <person name="Nelson D.L."/>
            <person name="Nelson D.R."/>
            <person name="Nelson K.A."/>
            <person name="Nixon K."/>
            <person name="Nusskern D.R."/>
            <person name="Pacleb J.M."/>
            <person name="Palazzolo M."/>
            <person name="Pittman G.S."/>
            <person name="Pan S."/>
            <person name="Pollard J."/>
            <person name="Puri V."/>
            <person name="Reese M.G."/>
            <person name="Reinert K."/>
            <person name="Remington K."/>
            <person name="Saunders R.D."/>
            <person name="Scheeler F."/>
            <person name="Shen H."/>
            <person name="Shue B.C."/>
            <person name="Siden-Kiamos I."/>
            <person name="Simpson M."/>
            <person name="Skupski M.P."/>
            <person name="Smith T."/>
            <person name="Spier E."/>
            <person name="Spradling A.C."/>
            <person name="Stapleton M."/>
            <person name="Strong R."/>
            <person name="Sun E."/>
            <person name="Svirskas R."/>
            <person name="Tector C."/>
            <person name="Turner R."/>
            <person name="Venter E."/>
            <person name="Wang A.H."/>
            <person name="Wang X."/>
            <person name="Wang Z.Y."/>
            <person name="Wassarman D.A."/>
            <person name="Weinstock G.M."/>
            <person name="Weissenbach J."/>
            <person name="Williams S.M."/>
            <person name="WoodageT"/>
            <person name="Worley K.C."/>
            <person name="Wu D."/>
            <person name="Yang S."/>
            <person name="Yao Q.A."/>
            <person name="Ye J."/>
            <person name="Yeh R.F."/>
            <person name="Zaveri J.S."/>
            <person name="Zhan M."/>
            <person name="Zhang G."/>
            <person name="Zhao Q."/>
            <person name="Zheng L."/>
            <person name="Zheng X.H."/>
            <person name="Zhong F.N."/>
            <person name="Zhong W."/>
            <person name="Zhou X."/>
            <person name="Zhu S."/>
            <person name="Zhu X."/>
            <person name="Smith H.O."/>
            <person name="Gibbs R.A."/>
            <person name="Myers E.W."/>
            <person name="Rubin G.M."/>
            <person name="Venter J.C."/>
        </authorList>
    </citation>
    <scope>NUCLEOTIDE SEQUENCE [LARGE SCALE GENOMIC DNA]</scope>
    <source>
        <strain evidence="12">Berkeley</strain>
    </source>
</reference>
<dbReference type="VEuPathDB" id="VectorBase:FBgn0287725"/>
<dbReference type="Gene3D" id="3.30.160.60">
    <property type="entry name" value="Classic Zinc Finger"/>
    <property type="match status" value="2"/>
</dbReference>
<reference evidence="8" key="7">
    <citation type="submission" date="2006-08" db="EMBL/GenBank/DDBJ databases">
        <authorList>
            <person name="Celniker S."/>
            <person name="Carlson J."/>
            <person name="Wan K."/>
            <person name="Frise E."/>
            <person name="Hoskins R."/>
            <person name="Park S."/>
            <person name="Svirskas R."/>
            <person name="Rubin G."/>
        </authorList>
    </citation>
    <scope>NUCLEOTIDE SEQUENCE</scope>
</reference>
<reference evidence="8" key="15">
    <citation type="submission" date="2024-06" db="EMBL/GenBank/DDBJ databases">
        <title>Drosophila melanogaster release 4 sequence.</title>
        <authorList>
            <consortium name="Berkeley Drosophila Genome Project"/>
            <person name="Celniker S."/>
            <person name="Carlson J."/>
            <person name="Wan K."/>
            <person name="Pfeiffer B."/>
            <person name="Frise E."/>
            <person name="George R."/>
            <person name="Hoskins R."/>
            <person name="Stapleton M."/>
            <person name="Pacleb J."/>
            <person name="Park S."/>
            <person name="Svirskas R."/>
            <person name="Smith E."/>
            <person name="Yu C."/>
            <person name="Rubin G."/>
        </authorList>
    </citation>
    <scope>NUCLEOTIDE SEQUENCE</scope>
</reference>
<keyword evidence="3 5" id="KW-0863">Zinc-finger</keyword>
<dbReference type="ExpressionAtlas" id="Q9W3W6">
    <property type="expression patterns" value="baseline"/>
</dbReference>
<reference evidence="8" key="10">
    <citation type="journal article" date="2015" name="G3 (Bethesda)">
        <title>Gene Model Annotations for Drosophila melanogaster: Impact of High-Throughput Data.</title>
        <authorList>
            <consortium name="FlyBase Consortium"/>
            <person name="Matthews B.B."/>
            <person name="Dos Santos G."/>
            <person name="Crosby M.A."/>
            <person name="Emmert D.B."/>
            <person name="St Pierre S.E."/>
            <person name="Gramates L.S."/>
            <person name="Zhou P."/>
            <person name="Schroeder A.J."/>
            <person name="Falls K."/>
            <person name="Strelets V."/>
            <person name="Russo S.M."/>
            <person name="Gelbart W.M."/>
            <person name="null"/>
        </authorList>
    </citation>
    <scope>NUCLEOTIDE SEQUENCE</scope>
</reference>
<dbReference type="PROSITE" id="PS50157">
    <property type="entry name" value="ZINC_FINGER_C2H2_2"/>
    <property type="match status" value="1"/>
</dbReference>
<reference evidence="8" key="14">
    <citation type="submission" date="2023-12" db="EMBL/GenBank/DDBJ databases">
        <authorList>
            <consortium name="FlyBase"/>
        </authorList>
    </citation>
    <scope>NUCLEOTIDE SEQUENCE</scope>
</reference>
<dbReference type="RefSeq" id="NP_727123.1">
    <property type="nucleotide sequence ID" value="NM_167090.2"/>
</dbReference>
<dbReference type="PROSITE" id="PS00028">
    <property type="entry name" value="ZINC_FINGER_C2H2_1"/>
    <property type="match status" value="3"/>
</dbReference>
<feature type="region of interest" description="Disordered" evidence="6">
    <location>
        <begin position="1394"/>
        <end position="1426"/>
    </location>
</feature>
<feature type="region of interest" description="Disordered" evidence="6">
    <location>
        <begin position="973"/>
        <end position="1013"/>
    </location>
</feature>
<feature type="compositionally biased region" description="Basic and acidic residues" evidence="6">
    <location>
        <begin position="763"/>
        <end position="837"/>
    </location>
</feature>
<feature type="compositionally biased region" description="Low complexity" evidence="6">
    <location>
        <begin position="102"/>
        <end position="117"/>
    </location>
</feature>
<dbReference type="PANTHER" id="PTHR24403">
    <property type="entry name" value="ZINC FINGER PROTEIN"/>
    <property type="match status" value="1"/>
</dbReference>
<dbReference type="RefSeq" id="NP_001284962.1">
    <property type="nucleotide sequence ID" value="NM_001298033.1"/>
</dbReference>
<dbReference type="Proteomes" id="UP000000803">
    <property type="component" value="Chromosome X"/>
</dbReference>
<feature type="region of interest" description="Disordered" evidence="6">
    <location>
        <begin position="1163"/>
        <end position="1216"/>
    </location>
</feature>
<feature type="compositionally biased region" description="Polar residues" evidence="6">
    <location>
        <begin position="2562"/>
        <end position="2576"/>
    </location>
</feature>
<organism evidence="8 12">
    <name type="scientific">Drosophila melanogaster</name>
    <name type="common">Fruit fly</name>
    <dbReference type="NCBI Taxonomy" id="7227"/>
    <lineage>
        <taxon>Eukaryota</taxon>
        <taxon>Metazoa</taxon>
        <taxon>Ecdysozoa</taxon>
        <taxon>Arthropoda</taxon>
        <taxon>Hexapoda</taxon>
        <taxon>Insecta</taxon>
        <taxon>Pterygota</taxon>
        <taxon>Neoptera</taxon>
        <taxon>Endopterygota</taxon>
        <taxon>Diptera</taxon>
        <taxon>Brachycera</taxon>
        <taxon>Muscomorpha</taxon>
        <taxon>Ephydroidea</taxon>
        <taxon>Drosophilidae</taxon>
        <taxon>Drosophila</taxon>
        <taxon>Sophophora</taxon>
    </lineage>
</organism>
<feature type="compositionally biased region" description="Basic and acidic residues" evidence="6">
    <location>
        <begin position="930"/>
        <end position="956"/>
    </location>
</feature>
<dbReference type="GO" id="GO:0031507">
    <property type="term" value="P:heterochromatin formation"/>
    <property type="evidence" value="ECO:0000315"/>
    <property type="project" value="FlyBase"/>
</dbReference>
<feature type="compositionally biased region" description="Basic and acidic residues" evidence="6">
    <location>
        <begin position="152"/>
        <end position="169"/>
    </location>
</feature>
<dbReference type="InterPro" id="IPR013087">
    <property type="entry name" value="Znf_C2H2_type"/>
</dbReference>
<feature type="region of interest" description="Disordered" evidence="6">
    <location>
        <begin position="663"/>
        <end position="698"/>
    </location>
</feature>
<feature type="region of interest" description="Disordered" evidence="6">
    <location>
        <begin position="1619"/>
        <end position="1667"/>
    </location>
</feature>
<dbReference type="PaxDb" id="7227-FBpp0070922"/>
<protein>
    <submittedName>
        <fullName evidence="8">Small ovary, isoform A</fullName>
    </submittedName>
    <submittedName>
        <fullName evidence="9">Small ovary, isoform B</fullName>
    </submittedName>
    <submittedName>
        <fullName evidence="10">Small ovary, isoform C</fullName>
    </submittedName>
</protein>
<evidence type="ECO:0000256" key="6">
    <source>
        <dbReference type="SAM" id="MobiDB-lite"/>
    </source>
</evidence>
<reference evidence="8 12" key="5">
    <citation type="journal article" date="2002" name="Genome Biol.">
        <title>Heterochromatic sequences in a Drosophila whole-genome shotgun assembly.</title>
        <authorList>
            <person name="Hoskins R.A."/>
            <person name="Smith C.D."/>
            <person name="Carlson J.W."/>
            <person name="Carvalho A.B."/>
            <person name="Halpern A."/>
            <person name="Kaminker J.S."/>
            <person name="Kennedy C."/>
            <person name="Mungall C.J."/>
            <person name="Sullivan B.A."/>
            <person name="Sutton G.G."/>
            <person name="Yasuhara J.C."/>
            <person name="Wakimoto B.T."/>
            <person name="Myers E.W."/>
            <person name="Celniker S.E."/>
            <person name="Rubin G.M."/>
            <person name="Karpen G.H."/>
        </authorList>
    </citation>
    <scope>NUCLEOTIDE SEQUENCE [LARGE SCALE GENOMIC DNA]</scope>
    <source>
        <strain evidence="12">Berkeley</strain>
    </source>
</reference>
<feature type="region of interest" description="Disordered" evidence="6">
    <location>
        <begin position="1823"/>
        <end position="1854"/>
    </location>
</feature>
<evidence type="ECO:0000313" key="9">
    <source>
        <dbReference type="EMBL" id="AAN09184.1"/>
    </source>
</evidence>
<dbReference type="GO" id="GO:0008270">
    <property type="term" value="F:zinc ion binding"/>
    <property type="evidence" value="ECO:0007669"/>
    <property type="project" value="UniProtKB-KW"/>
</dbReference>
<reference evidence="12" key="4">
    <citation type="journal article" date="2002" name="Genome Biol.">
        <title>The transposable elements of the Drosophila melanogaster euchromatin: a genomics perspective.</title>
        <authorList>
            <person name="Kaminker J.S."/>
            <person name="Bergman C.M."/>
            <person name="Kronmiller B."/>
            <person name="Carlson J."/>
            <person name="Svirskas R."/>
            <person name="Patel S."/>
            <person name="Frise E."/>
            <person name="Wheeler D.A."/>
            <person name="Lewis S.E."/>
            <person name="Rubin G.M."/>
            <person name="Ashburner M."/>
            <person name="Celniker S.E."/>
        </authorList>
    </citation>
    <scope>NUCLEOTIDE SEQUENCE [LARGE SCALE GENOMIC DNA]</scope>
    <source>
        <strain evidence="12">Berkeley</strain>
    </source>
</reference>
<keyword evidence="2" id="KW-0677">Repeat</keyword>
<dbReference type="FunCoup" id="Q9W3W6">
    <property type="interactions" value="26"/>
</dbReference>
<dbReference type="HOGENOM" id="CLU_000334_0_0_1"/>
<dbReference type="STRING" id="7227.FBpp0070922"/>
<keyword evidence="14" id="KW-1267">Proteomics identification</keyword>
<gene>
    <name evidence="8 11" type="primary">sov</name>
    <name evidence="8" type="synonym">Dmel\CG14438</name>
    <name evidence="8" type="synonym">EM25</name>
    <name evidence="8" type="synonym">fs(1)A1304</name>
    <name evidence="8" type="synonym">fs(1)M105</name>
    <name evidence="8" type="synonym">l(1)6Dc</name>
    <name evidence="8" type="synonym">l(1)EA42</name>
    <name evidence="8" type="synonym">l(1)EM25</name>
    <name evidence="8" type="synonym">Sov</name>
    <name evidence="8 11" type="ORF">CG14438</name>
    <name evidence="8" type="ORF">Dmel_CG14438</name>
</gene>
<dbReference type="KEGG" id="dme:Dmel_CG14438"/>
<feature type="compositionally biased region" description="Pro residues" evidence="6">
    <location>
        <begin position="421"/>
        <end position="436"/>
    </location>
</feature>
<dbReference type="OrthoDB" id="4737882at2759"/>
<feature type="compositionally biased region" description="Acidic residues" evidence="6">
    <location>
        <begin position="1827"/>
        <end position="1836"/>
    </location>
</feature>
<feature type="region of interest" description="Disordered" evidence="6">
    <location>
        <begin position="1889"/>
        <end position="1944"/>
    </location>
</feature>
<feature type="compositionally biased region" description="Low complexity" evidence="6">
    <location>
        <begin position="3275"/>
        <end position="3290"/>
    </location>
</feature>
<feature type="compositionally biased region" description="Low complexity" evidence="6">
    <location>
        <begin position="1896"/>
        <end position="1906"/>
    </location>
</feature>
<reference evidence="8 12" key="8">
    <citation type="journal article" date="2007" name="Science">
        <title>The Release 5.1 annotation of Drosophila melanogaster heterochromatin.</title>
        <authorList>
            <person name="Smith C.D."/>
            <person name="Shu S."/>
            <person name="Mungall C.J."/>
            <person name="Karpen G.H."/>
        </authorList>
    </citation>
    <scope>NUCLEOTIDE SEQUENCE [LARGE SCALE GENOMIC DNA]</scope>
    <source>
        <strain evidence="12">Berkeley</strain>
    </source>
</reference>
<dbReference type="AGR" id="FB:FBgn0287725"/>
<feature type="compositionally biased region" description="Basic residues" evidence="6">
    <location>
        <begin position="1297"/>
        <end position="1310"/>
    </location>
</feature>
<dbReference type="eggNOG" id="KOG1721">
    <property type="taxonomic scope" value="Eukaryota"/>
</dbReference>
<dbReference type="GO" id="GO:0141006">
    <property type="term" value="P:transposable element silencing by piRNA-mediated heterochromatin formation"/>
    <property type="evidence" value="ECO:0000315"/>
    <property type="project" value="FlyBase"/>
</dbReference>
<feature type="compositionally biased region" description="Polar residues" evidence="6">
    <location>
        <begin position="731"/>
        <end position="762"/>
    </location>
</feature>
<evidence type="ECO:0000256" key="5">
    <source>
        <dbReference type="PROSITE-ProRule" id="PRU00042"/>
    </source>
</evidence>
<feature type="region of interest" description="Disordered" evidence="6">
    <location>
        <begin position="3256"/>
        <end position="3290"/>
    </location>
</feature>
<dbReference type="GlyGen" id="Q9W3W6">
    <property type="glycosylation" value="1 site"/>
</dbReference>
<evidence type="ECO:0000259" key="7">
    <source>
        <dbReference type="PROSITE" id="PS50157"/>
    </source>
</evidence>
<evidence type="ECO:0000256" key="4">
    <source>
        <dbReference type="ARBA" id="ARBA00022833"/>
    </source>
</evidence>
<feature type="region of interest" description="Disordered" evidence="6">
    <location>
        <begin position="291"/>
        <end position="340"/>
    </location>
</feature>
<evidence type="ECO:0007829" key="13">
    <source>
        <dbReference type="PDB" id="7MKK"/>
    </source>
</evidence>
<dbReference type="UCSC" id="CG14438-RA">
    <property type="organism name" value="d. melanogaster"/>
</dbReference>
<feature type="compositionally biased region" description="Basic residues" evidence="6">
    <location>
        <begin position="1406"/>
        <end position="1423"/>
    </location>
</feature>
<keyword evidence="13" id="KW-0002">3D-structure</keyword>
<keyword evidence="12" id="KW-1185">Reference proteome</keyword>
<feature type="compositionally biased region" description="Basic and acidic residues" evidence="6">
    <location>
        <begin position="616"/>
        <end position="641"/>
    </location>
</feature>